<dbReference type="GeneID" id="13403347"/>
<accession>F9WZI2</accession>
<proteinExistence type="predicted"/>
<protein>
    <submittedName>
        <fullName evidence="1">Uncharacterized protein</fullName>
    </submittedName>
</protein>
<dbReference type="HOGENOM" id="CLU_1519055_0_0_1"/>
<dbReference type="EMBL" id="CM001196">
    <property type="protein sequence ID" value="EGP92752.1"/>
    <property type="molecule type" value="Genomic_DNA"/>
</dbReference>
<keyword evidence="2" id="KW-1185">Reference proteome</keyword>
<dbReference type="Proteomes" id="UP000008062">
    <property type="component" value="Chromosome 1"/>
</dbReference>
<evidence type="ECO:0000313" key="1">
    <source>
        <dbReference type="EMBL" id="EGP92752.1"/>
    </source>
</evidence>
<dbReference type="InParanoid" id="F9WZI2"/>
<organism evidence="1 2">
    <name type="scientific">Zymoseptoria tritici (strain CBS 115943 / IPO323)</name>
    <name type="common">Speckled leaf blotch fungus</name>
    <name type="synonym">Septoria tritici</name>
    <dbReference type="NCBI Taxonomy" id="336722"/>
    <lineage>
        <taxon>Eukaryota</taxon>
        <taxon>Fungi</taxon>
        <taxon>Dikarya</taxon>
        <taxon>Ascomycota</taxon>
        <taxon>Pezizomycotina</taxon>
        <taxon>Dothideomycetes</taxon>
        <taxon>Dothideomycetidae</taxon>
        <taxon>Mycosphaerellales</taxon>
        <taxon>Mycosphaerellaceae</taxon>
        <taxon>Zymoseptoria</taxon>
    </lineage>
</organism>
<evidence type="ECO:0000313" key="2">
    <source>
        <dbReference type="Proteomes" id="UP000008062"/>
    </source>
</evidence>
<gene>
    <name evidence="1" type="ORF">MYCGRDRAFT_88648</name>
</gene>
<dbReference type="AlphaFoldDB" id="F9WZI2"/>
<name>F9WZI2_ZYMTI</name>
<reference evidence="1 2" key="1">
    <citation type="journal article" date="2011" name="PLoS Genet.">
        <title>Finished genome of the fungal wheat pathogen Mycosphaerella graminicola reveals dispensome structure, chromosome plasticity, and stealth pathogenesis.</title>
        <authorList>
            <person name="Goodwin S.B."/>
            <person name="Ben M'barek S."/>
            <person name="Dhillon B."/>
            <person name="Wittenberg A.H.J."/>
            <person name="Crane C.F."/>
            <person name="Hane J.K."/>
            <person name="Foster A.J."/>
            <person name="Van der Lee T.A.J."/>
            <person name="Grimwood J."/>
            <person name="Aerts A."/>
            <person name="Antoniw J."/>
            <person name="Bailey A."/>
            <person name="Bluhm B."/>
            <person name="Bowler J."/>
            <person name="Bristow J."/>
            <person name="van der Burgt A."/>
            <person name="Canto-Canche B."/>
            <person name="Churchill A.C.L."/>
            <person name="Conde-Ferraez L."/>
            <person name="Cools H.J."/>
            <person name="Coutinho P.M."/>
            <person name="Csukai M."/>
            <person name="Dehal P."/>
            <person name="De Wit P."/>
            <person name="Donzelli B."/>
            <person name="van de Geest H.C."/>
            <person name="van Ham R.C.H.J."/>
            <person name="Hammond-Kosack K.E."/>
            <person name="Henrissat B."/>
            <person name="Kilian A."/>
            <person name="Kobayashi A.K."/>
            <person name="Koopmann E."/>
            <person name="Kourmpetis Y."/>
            <person name="Kuzniar A."/>
            <person name="Lindquist E."/>
            <person name="Lombard V."/>
            <person name="Maliepaard C."/>
            <person name="Martins N."/>
            <person name="Mehrabi R."/>
            <person name="Nap J.P.H."/>
            <person name="Ponomarenko A."/>
            <person name="Rudd J.J."/>
            <person name="Salamov A."/>
            <person name="Schmutz J."/>
            <person name="Schouten H.J."/>
            <person name="Shapiro H."/>
            <person name="Stergiopoulos I."/>
            <person name="Torriani S.F.F."/>
            <person name="Tu H."/>
            <person name="de Vries R.P."/>
            <person name="Waalwijk C."/>
            <person name="Ware S.B."/>
            <person name="Wiebenga A."/>
            <person name="Zwiers L.-H."/>
            <person name="Oliver R.P."/>
            <person name="Grigoriev I.V."/>
            <person name="Kema G.H.J."/>
        </authorList>
    </citation>
    <scope>NUCLEOTIDE SEQUENCE [LARGE SCALE GENOMIC DNA]</scope>
    <source>
        <strain evidence="2">CBS 115943 / IPO323</strain>
    </source>
</reference>
<dbReference type="KEGG" id="ztr:MYCGRDRAFT_88648"/>
<sequence>MSFKGHDTQPVTHSAFVPGLASVPWKSETLNAGLRHRLNGDSLHRTLLTVEHVQRAQNVRILTSWHTVKLEAAYSSRSSSQCIQLSRIEASCADFFVQFTGCYESWTKNMEEQSYRMRKSDIVTRHITESVGHRLLHAQQPRPAWRSKLKEVGSPTQRFYCGFVDQRSNMYESRVAN</sequence>
<dbReference type="RefSeq" id="XP_003857776.1">
    <property type="nucleotide sequence ID" value="XM_003857728.1"/>
</dbReference>